<name>A0AAW1CQF2_9HEMI</name>
<reference evidence="1 2" key="1">
    <citation type="submission" date="2022-12" db="EMBL/GenBank/DDBJ databases">
        <title>Chromosome-level genome assembly of true bugs.</title>
        <authorList>
            <person name="Ma L."/>
            <person name="Li H."/>
        </authorList>
    </citation>
    <scope>NUCLEOTIDE SEQUENCE [LARGE SCALE GENOMIC DNA]</scope>
    <source>
        <strain evidence="1">Lab_2022b</strain>
    </source>
</reference>
<evidence type="ECO:0000313" key="1">
    <source>
        <dbReference type="EMBL" id="KAK9500557.1"/>
    </source>
</evidence>
<organism evidence="1 2">
    <name type="scientific">Rhynocoris fuscipes</name>
    <dbReference type="NCBI Taxonomy" id="488301"/>
    <lineage>
        <taxon>Eukaryota</taxon>
        <taxon>Metazoa</taxon>
        <taxon>Ecdysozoa</taxon>
        <taxon>Arthropoda</taxon>
        <taxon>Hexapoda</taxon>
        <taxon>Insecta</taxon>
        <taxon>Pterygota</taxon>
        <taxon>Neoptera</taxon>
        <taxon>Paraneoptera</taxon>
        <taxon>Hemiptera</taxon>
        <taxon>Heteroptera</taxon>
        <taxon>Panheteroptera</taxon>
        <taxon>Cimicomorpha</taxon>
        <taxon>Reduviidae</taxon>
        <taxon>Harpactorinae</taxon>
        <taxon>Harpactorini</taxon>
        <taxon>Rhynocoris</taxon>
    </lineage>
</organism>
<protein>
    <submittedName>
        <fullName evidence="1">Uncharacterized protein</fullName>
    </submittedName>
</protein>
<gene>
    <name evidence="1" type="ORF">O3M35_001801</name>
</gene>
<evidence type="ECO:0000313" key="2">
    <source>
        <dbReference type="Proteomes" id="UP001461498"/>
    </source>
</evidence>
<dbReference type="CDD" id="cd00084">
    <property type="entry name" value="HMG-box_SF"/>
    <property type="match status" value="1"/>
</dbReference>
<proteinExistence type="predicted"/>
<dbReference type="GO" id="GO:0005634">
    <property type="term" value="C:nucleus"/>
    <property type="evidence" value="ECO:0007669"/>
    <property type="project" value="UniProtKB-ARBA"/>
</dbReference>
<dbReference type="InterPro" id="IPR036910">
    <property type="entry name" value="HMG_box_dom_sf"/>
</dbReference>
<dbReference type="EMBL" id="JAPXFL010000010">
    <property type="protein sequence ID" value="KAK9500557.1"/>
    <property type="molecule type" value="Genomic_DNA"/>
</dbReference>
<dbReference type="SUPFAM" id="SSF47095">
    <property type="entry name" value="HMG-box"/>
    <property type="match status" value="1"/>
</dbReference>
<dbReference type="Proteomes" id="UP001461498">
    <property type="component" value="Unassembled WGS sequence"/>
</dbReference>
<keyword evidence="2" id="KW-1185">Reference proteome</keyword>
<sequence>MIWKTADNNRRFIEEMFDLTPCKQPRKDKKCNKSEDINDKCHKTYLDCQCLKYQRLARKLNKLRWNKLSTSAYINFVRHYRKKYPCKPMIQIVCETKNIWKKMSKLCKQPFLEQAYKALEKLEKQQ</sequence>
<accession>A0AAW1CQF2</accession>
<comment type="caution">
    <text evidence="1">The sequence shown here is derived from an EMBL/GenBank/DDBJ whole genome shotgun (WGS) entry which is preliminary data.</text>
</comment>
<dbReference type="AlphaFoldDB" id="A0AAW1CQF2"/>
<dbReference type="Gene3D" id="1.10.30.10">
    <property type="entry name" value="High mobility group box domain"/>
    <property type="match status" value="1"/>
</dbReference>